<protein>
    <submittedName>
        <fullName evidence="1">Uncharacterized protein</fullName>
    </submittedName>
</protein>
<keyword evidence="2" id="KW-1185">Reference proteome</keyword>
<dbReference type="InterPro" id="IPR007914">
    <property type="entry name" value="UPF0193"/>
</dbReference>
<evidence type="ECO:0000313" key="1">
    <source>
        <dbReference type="EMBL" id="KAJ8951562.1"/>
    </source>
</evidence>
<dbReference type="AlphaFoldDB" id="A0AAV8YKP0"/>
<gene>
    <name evidence="1" type="ORF">NQ318_020438</name>
</gene>
<dbReference type="PANTHER" id="PTHR28348">
    <property type="entry name" value="UPF0193 PROTEIN EVG1"/>
    <property type="match status" value="1"/>
</dbReference>
<dbReference type="Proteomes" id="UP001162162">
    <property type="component" value="Unassembled WGS sequence"/>
</dbReference>
<evidence type="ECO:0000313" key="2">
    <source>
        <dbReference type="Proteomes" id="UP001162162"/>
    </source>
</evidence>
<name>A0AAV8YKP0_9CUCU</name>
<dbReference type="EMBL" id="JAPWTK010000082">
    <property type="protein sequence ID" value="KAJ8951562.1"/>
    <property type="molecule type" value="Genomic_DNA"/>
</dbReference>
<reference evidence="1" key="1">
    <citation type="journal article" date="2023" name="Insect Mol. Biol.">
        <title>Genome sequencing provides insights into the evolution of gene families encoding plant cell wall-degrading enzymes in longhorned beetles.</title>
        <authorList>
            <person name="Shin N.R."/>
            <person name="Okamura Y."/>
            <person name="Kirsch R."/>
            <person name="Pauchet Y."/>
        </authorList>
    </citation>
    <scope>NUCLEOTIDE SEQUENCE</scope>
    <source>
        <strain evidence="1">AMC_N1</strain>
    </source>
</reference>
<comment type="caution">
    <text evidence="1">The sequence shown here is derived from an EMBL/GenBank/DDBJ whole genome shotgun (WGS) entry which is preliminary data.</text>
</comment>
<organism evidence="1 2">
    <name type="scientific">Aromia moschata</name>
    <dbReference type="NCBI Taxonomy" id="1265417"/>
    <lineage>
        <taxon>Eukaryota</taxon>
        <taxon>Metazoa</taxon>
        <taxon>Ecdysozoa</taxon>
        <taxon>Arthropoda</taxon>
        <taxon>Hexapoda</taxon>
        <taxon>Insecta</taxon>
        <taxon>Pterygota</taxon>
        <taxon>Neoptera</taxon>
        <taxon>Endopterygota</taxon>
        <taxon>Coleoptera</taxon>
        <taxon>Polyphaga</taxon>
        <taxon>Cucujiformia</taxon>
        <taxon>Chrysomeloidea</taxon>
        <taxon>Cerambycidae</taxon>
        <taxon>Cerambycinae</taxon>
        <taxon>Callichromatini</taxon>
        <taxon>Aromia</taxon>
    </lineage>
</organism>
<dbReference type="Pfam" id="PF05250">
    <property type="entry name" value="UPF0193"/>
    <property type="match status" value="1"/>
</dbReference>
<accession>A0AAV8YKP0</accession>
<proteinExistence type="predicted"/>
<sequence>MGSYLLLSVKNITQYSADDREGMTTVMREIKEREEWLREMEELGQGDKYRAIIQQQIHAKIREMDKLQDPEEK</sequence>
<dbReference type="PANTHER" id="PTHR28348:SF1">
    <property type="entry name" value="UPF0193 PROTEIN EVG1"/>
    <property type="match status" value="1"/>
</dbReference>